<proteinExistence type="predicted"/>
<keyword evidence="2" id="KW-1185">Reference proteome</keyword>
<gene>
    <name evidence="1" type="ORF">VFH_I312160</name>
</gene>
<dbReference type="Proteomes" id="UP001157006">
    <property type="component" value="Chromosome 1L"/>
</dbReference>
<evidence type="ECO:0000313" key="2">
    <source>
        <dbReference type="Proteomes" id="UP001157006"/>
    </source>
</evidence>
<organism evidence="1 2">
    <name type="scientific">Vicia faba</name>
    <name type="common">Broad bean</name>
    <name type="synonym">Faba vulgaris</name>
    <dbReference type="NCBI Taxonomy" id="3906"/>
    <lineage>
        <taxon>Eukaryota</taxon>
        <taxon>Viridiplantae</taxon>
        <taxon>Streptophyta</taxon>
        <taxon>Embryophyta</taxon>
        <taxon>Tracheophyta</taxon>
        <taxon>Spermatophyta</taxon>
        <taxon>Magnoliopsida</taxon>
        <taxon>eudicotyledons</taxon>
        <taxon>Gunneridae</taxon>
        <taxon>Pentapetalae</taxon>
        <taxon>rosids</taxon>
        <taxon>fabids</taxon>
        <taxon>Fabales</taxon>
        <taxon>Fabaceae</taxon>
        <taxon>Papilionoideae</taxon>
        <taxon>50 kb inversion clade</taxon>
        <taxon>NPAAA clade</taxon>
        <taxon>Hologalegina</taxon>
        <taxon>IRL clade</taxon>
        <taxon>Fabeae</taxon>
        <taxon>Vicia</taxon>
    </lineage>
</organism>
<name>A0AAV0YR64_VICFA</name>
<evidence type="ECO:0000313" key="1">
    <source>
        <dbReference type="EMBL" id="CAI8587693.1"/>
    </source>
</evidence>
<dbReference type="AlphaFoldDB" id="A0AAV0YR64"/>
<protein>
    <submittedName>
        <fullName evidence="1">Uncharacterized protein</fullName>
    </submittedName>
</protein>
<dbReference type="EMBL" id="OX451736">
    <property type="protein sequence ID" value="CAI8587693.1"/>
    <property type="molecule type" value="Genomic_DNA"/>
</dbReference>
<sequence length="133" mass="15288">MSNVPLRFVPMRNIHENLISPGEDSQETNLINPDDDKDVADILYDMLAKPQMHKENDDFHEDVEVDTTIANDDHALEDVKTLGKGVNEIIYTTNGKKNRLISKNTQLRTSMIYADEDESFYDLIAHIEVIKWV</sequence>
<accession>A0AAV0YR64</accession>
<reference evidence="1 2" key="1">
    <citation type="submission" date="2023-01" db="EMBL/GenBank/DDBJ databases">
        <authorList>
            <person name="Kreplak J."/>
        </authorList>
    </citation>
    <scope>NUCLEOTIDE SEQUENCE [LARGE SCALE GENOMIC DNA]</scope>
</reference>